<dbReference type="PANTHER" id="PTHR48078:SF2">
    <property type="entry name" value="CATABOLIC L-SERINE_THREONINE DEHYDRATASE"/>
    <property type="match status" value="1"/>
</dbReference>
<evidence type="ECO:0000313" key="9">
    <source>
        <dbReference type="EMBL" id="OSX76064.1"/>
    </source>
</evidence>
<reference evidence="9 10" key="1">
    <citation type="submission" date="2017-03" db="EMBL/GenBank/DDBJ databases">
        <title>WGS assembly of Porphyra umbilicalis.</title>
        <authorList>
            <person name="Brawley S.H."/>
            <person name="Blouin N.A."/>
            <person name="Ficko-Blean E."/>
            <person name="Wheeler G.L."/>
            <person name="Lohr M."/>
            <person name="Goodson H.V."/>
            <person name="Jenkins J.W."/>
            <person name="Blaby-Haas C.E."/>
            <person name="Helliwell K.E."/>
            <person name="Chan C."/>
            <person name="Marriage T."/>
            <person name="Bhattacharya D."/>
            <person name="Klein A.S."/>
            <person name="Badis Y."/>
            <person name="Brodie J."/>
            <person name="Cao Y."/>
            <person name="Collen J."/>
            <person name="Dittami S.M."/>
            <person name="Gachon C.M."/>
            <person name="Green B.R."/>
            <person name="Karpowicz S."/>
            <person name="Kim J.W."/>
            <person name="Kudahl U."/>
            <person name="Lin S."/>
            <person name="Michel G."/>
            <person name="Mittag M."/>
            <person name="Olson B.J."/>
            <person name="Pangilinan J."/>
            <person name="Peng Y."/>
            <person name="Qiu H."/>
            <person name="Shu S."/>
            <person name="Singer J.T."/>
            <person name="Smith A.G."/>
            <person name="Sprecher B.N."/>
            <person name="Wagner V."/>
            <person name="Wang W."/>
            <person name="Wang Z.-Y."/>
            <person name="Yan J."/>
            <person name="Yarish C."/>
            <person name="Zoeuner-Riek S."/>
            <person name="Zhuang Y."/>
            <person name="Zou Y."/>
            <person name="Lindquist E.A."/>
            <person name="Grimwood J."/>
            <person name="Barry K."/>
            <person name="Rokhsar D.S."/>
            <person name="Schmutz J."/>
            <person name="Stiller J.W."/>
            <person name="Grossman A.R."/>
            <person name="Prochnik S.E."/>
        </authorList>
    </citation>
    <scope>NUCLEOTIDE SEQUENCE [LARGE SCALE GENOMIC DNA]</scope>
    <source>
        <strain evidence="9">4086291</strain>
    </source>
</reference>
<protein>
    <recommendedName>
        <fullName evidence="3">L-serine ammonia-lyase</fullName>
        <ecNumber evidence="3">4.3.1.17</ecNumber>
    </recommendedName>
</protein>
<comment type="cofactor">
    <cofactor evidence="1">
        <name>pyridoxal 5'-phosphate</name>
        <dbReference type="ChEBI" id="CHEBI:597326"/>
    </cofactor>
</comment>
<dbReference type="EC" id="4.3.1.17" evidence="3"/>
<sequence length="286" mass="28445">MAPSRRRRRGRAPRRGRRRWRRHPCRPQRRAAAAAAAWPPRGSTVYVSQCDDAWLWEGASTLVGEMVADGPRTRLSPPAAVVVSARGGGLLLGTARGLARAAAAGGGGDGGDDGDATAAAAATTAAAWGRTTHVAAETNGAASFAAMAATGGATHDTLPAITSLASFLSAVRVAVAARTLARDGSVGGGLTPDVVLDRAAVEGCVALAVEQRVLVEVACGAAVAGGLEWAAAHRGGGGGGGNGDAAPPPAEGGEVMVIVVCGGNMASLALLAKWVALTGSEHPEFV</sequence>
<feature type="compositionally biased region" description="Basic residues" evidence="7">
    <location>
        <begin position="1"/>
        <end position="29"/>
    </location>
</feature>
<organism evidence="9 10">
    <name type="scientific">Porphyra umbilicalis</name>
    <name type="common">Purple laver</name>
    <name type="synonym">Red alga</name>
    <dbReference type="NCBI Taxonomy" id="2786"/>
    <lineage>
        <taxon>Eukaryota</taxon>
        <taxon>Rhodophyta</taxon>
        <taxon>Bangiophyceae</taxon>
        <taxon>Bangiales</taxon>
        <taxon>Bangiaceae</taxon>
        <taxon>Porphyra</taxon>
    </lineage>
</organism>
<evidence type="ECO:0000256" key="3">
    <source>
        <dbReference type="ARBA" id="ARBA00012093"/>
    </source>
</evidence>
<evidence type="ECO:0000256" key="4">
    <source>
        <dbReference type="ARBA" id="ARBA00022898"/>
    </source>
</evidence>
<feature type="region of interest" description="Disordered" evidence="7">
    <location>
        <begin position="1"/>
        <end position="36"/>
    </location>
</feature>
<evidence type="ECO:0000256" key="5">
    <source>
        <dbReference type="ARBA" id="ARBA00023239"/>
    </source>
</evidence>
<dbReference type="InterPro" id="IPR036052">
    <property type="entry name" value="TrpB-like_PALP_sf"/>
</dbReference>
<dbReference type="AlphaFoldDB" id="A0A1X6P5E0"/>
<evidence type="ECO:0000256" key="1">
    <source>
        <dbReference type="ARBA" id="ARBA00001933"/>
    </source>
</evidence>
<dbReference type="InterPro" id="IPR050147">
    <property type="entry name" value="Ser/Thr_Dehydratase"/>
</dbReference>
<dbReference type="SUPFAM" id="SSF53686">
    <property type="entry name" value="Tryptophan synthase beta subunit-like PLP-dependent enzymes"/>
    <property type="match status" value="1"/>
</dbReference>
<dbReference type="GO" id="GO:0006567">
    <property type="term" value="P:L-threonine catabolic process"/>
    <property type="evidence" value="ECO:0007669"/>
    <property type="project" value="TreeGrafter"/>
</dbReference>
<dbReference type="Proteomes" id="UP000218209">
    <property type="component" value="Unassembled WGS sequence"/>
</dbReference>
<evidence type="ECO:0000259" key="8">
    <source>
        <dbReference type="Pfam" id="PF00291"/>
    </source>
</evidence>
<keyword evidence="10" id="KW-1185">Reference proteome</keyword>
<dbReference type="GO" id="GO:0003941">
    <property type="term" value="F:L-serine ammonia-lyase activity"/>
    <property type="evidence" value="ECO:0007669"/>
    <property type="project" value="UniProtKB-EC"/>
</dbReference>
<keyword evidence="5" id="KW-0456">Lyase</keyword>
<accession>A0A1X6P5E0</accession>
<evidence type="ECO:0000256" key="2">
    <source>
        <dbReference type="ARBA" id="ARBA00010869"/>
    </source>
</evidence>
<evidence type="ECO:0000256" key="6">
    <source>
        <dbReference type="ARBA" id="ARBA00049406"/>
    </source>
</evidence>
<dbReference type="Gene3D" id="3.40.50.1100">
    <property type="match status" value="1"/>
</dbReference>
<dbReference type="EMBL" id="KV918881">
    <property type="protein sequence ID" value="OSX76064.1"/>
    <property type="molecule type" value="Genomic_DNA"/>
</dbReference>
<gene>
    <name evidence="9" type="ORF">BU14_0208s0022</name>
</gene>
<dbReference type="InterPro" id="IPR001926">
    <property type="entry name" value="TrpB-like_PALP"/>
</dbReference>
<dbReference type="GO" id="GO:0006565">
    <property type="term" value="P:L-serine catabolic process"/>
    <property type="evidence" value="ECO:0007669"/>
    <property type="project" value="TreeGrafter"/>
</dbReference>
<comment type="catalytic activity">
    <reaction evidence="6">
        <text>L-serine = pyruvate + NH4(+)</text>
        <dbReference type="Rhea" id="RHEA:19169"/>
        <dbReference type="ChEBI" id="CHEBI:15361"/>
        <dbReference type="ChEBI" id="CHEBI:28938"/>
        <dbReference type="ChEBI" id="CHEBI:33384"/>
        <dbReference type="EC" id="4.3.1.17"/>
    </reaction>
</comment>
<dbReference type="Pfam" id="PF00291">
    <property type="entry name" value="PALP"/>
    <property type="match status" value="1"/>
</dbReference>
<evidence type="ECO:0000313" key="10">
    <source>
        <dbReference type="Proteomes" id="UP000218209"/>
    </source>
</evidence>
<dbReference type="GO" id="GO:0004794">
    <property type="term" value="F:threonine deaminase activity"/>
    <property type="evidence" value="ECO:0007669"/>
    <property type="project" value="TreeGrafter"/>
</dbReference>
<proteinExistence type="inferred from homology"/>
<feature type="domain" description="Tryptophan synthase beta chain-like PALP" evidence="8">
    <location>
        <begin position="31"/>
        <end position="234"/>
    </location>
</feature>
<comment type="similarity">
    <text evidence="2">Belongs to the serine/threonine dehydratase family.</text>
</comment>
<dbReference type="GO" id="GO:0009097">
    <property type="term" value="P:isoleucine biosynthetic process"/>
    <property type="evidence" value="ECO:0007669"/>
    <property type="project" value="TreeGrafter"/>
</dbReference>
<name>A0A1X6P5E0_PORUM</name>
<keyword evidence="4" id="KW-0663">Pyridoxal phosphate</keyword>
<dbReference type="PANTHER" id="PTHR48078">
    <property type="entry name" value="THREONINE DEHYDRATASE, MITOCHONDRIAL-RELATED"/>
    <property type="match status" value="1"/>
</dbReference>
<evidence type="ECO:0000256" key="7">
    <source>
        <dbReference type="SAM" id="MobiDB-lite"/>
    </source>
</evidence>